<dbReference type="Gene3D" id="3.60.130.20">
    <property type="entry name" value="Oxoglutarate/iron-dependent oxygenase, C-terminal degradation domain"/>
    <property type="match status" value="1"/>
</dbReference>
<feature type="compositionally biased region" description="Basic and acidic residues" evidence="1">
    <location>
        <begin position="1580"/>
        <end position="1596"/>
    </location>
</feature>
<gene>
    <name evidence="4" type="ORF">PGLA2088_LOCUS48118</name>
</gene>
<dbReference type="Pfam" id="PF07727">
    <property type="entry name" value="RVT_2"/>
    <property type="match status" value="1"/>
</dbReference>
<protein>
    <submittedName>
        <fullName evidence="4">Uncharacterized protein</fullName>
    </submittedName>
</protein>
<dbReference type="GO" id="GO:0031418">
    <property type="term" value="F:L-ascorbic acid binding"/>
    <property type="evidence" value="ECO:0007669"/>
    <property type="project" value="InterPro"/>
</dbReference>
<evidence type="ECO:0000256" key="1">
    <source>
        <dbReference type="SAM" id="MobiDB-lite"/>
    </source>
</evidence>
<evidence type="ECO:0000259" key="3">
    <source>
        <dbReference type="Pfam" id="PF10637"/>
    </source>
</evidence>
<feature type="domain" description="Reverse transcriptase Ty1/copia-type" evidence="2">
    <location>
        <begin position="1704"/>
        <end position="1954"/>
    </location>
</feature>
<dbReference type="Pfam" id="PF10637">
    <property type="entry name" value="Ofd1_CTDD"/>
    <property type="match status" value="1"/>
</dbReference>
<feature type="compositionally biased region" description="Polar residues" evidence="1">
    <location>
        <begin position="1600"/>
        <end position="1609"/>
    </location>
</feature>
<dbReference type="GO" id="GO:0005506">
    <property type="term" value="F:iron ion binding"/>
    <property type="evidence" value="ECO:0007669"/>
    <property type="project" value="InterPro"/>
</dbReference>
<feature type="region of interest" description="Disordered" evidence="1">
    <location>
        <begin position="1574"/>
        <end position="1620"/>
    </location>
</feature>
<dbReference type="PANTHER" id="PTHR11439:SF483">
    <property type="entry name" value="PEPTIDE SYNTHASE GLIP-LIKE, PUTATIVE (AFU_ORTHOLOGUE AFUA_3G12920)-RELATED"/>
    <property type="match status" value="1"/>
</dbReference>
<feature type="domain" description="Oxoglutarate/iron-dependent oxygenase C-terminal degradation" evidence="3">
    <location>
        <begin position="729"/>
        <end position="785"/>
    </location>
</feature>
<feature type="region of interest" description="Disordered" evidence="1">
    <location>
        <begin position="452"/>
        <end position="484"/>
    </location>
</feature>
<feature type="compositionally biased region" description="Basic and acidic residues" evidence="1">
    <location>
        <begin position="1025"/>
        <end position="1050"/>
    </location>
</feature>
<dbReference type="CDD" id="cd09272">
    <property type="entry name" value="RNase_HI_RT_Ty1"/>
    <property type="match status" value="1"/>
</dbReference>
<accession>A0A813LR27</accession>
<dbReference type="InterPro" id="IPR013103">
    <property type="entry name" value="RVT_2"/>
</dbReference>
<dbReference type="InterPro" id="IPR043044">
    <property type="entry name" value="TPA1/Ofd1_C"/>
</dbReference>
<sequence length="2223" mass="247660">MDSISEISEASEQDSSFQDTCGFVELQPNPFKLEDLDKQLDVLYNDLCDQLYTGLRGLRTGISVDLTTTVQTMKVADIAFDDQLEADTMLPDSSPVFRKNFRFHLESKNVGQTAWPLEGWKWESEFFRYSRPDLPKILTQSGEFDTCLLEHKRLANYFSDKLQDIDALSSAEWKEHVYNYDYDAWKSSPSEASDADASPPDMPELYSVTVAKPASEETRMKNIVRSQELEFIRKSRQNVSDRNIVRLMQSAKVDAQHPRGYVESAECYAVYQHPRAFSRDACQKRFSIAQKLERLALKSGRVCFDGPSESGLSKLQLDSYVKACGMDLDVGVGSLVLALNAFPDVTTLSSCSSVHAGAHEEEALVAFTADASTAALLQKCIGLDNFRESREDIVRPHRVGGKTEAFRSYILYSAVKGSDGKPDGPQRLRDMMGLATKVFSVLSEVDRSTLAAAGGSEGQAGDAESLPASKRQRSASASVSSTGVVAPQVPPIPLRRYNASETAKWRTSWSASAVRHAVVDSLFEATALAAARDELVSDLKGLLPIETSHTFPAPELPALAKLLAGLRSPEFVRLLEDITGCGQLLHEPRVALVAVPPGGHWLPQYVGGCASSSARTAEGSEDEEDAVAFALFLTEDWWSAADGGSVEIFGPKSAEPMASVLPRANSLLLHEAGLCSSSTRVLTDHAPQLAIHGVYRRQGKAACPPVPRDSIPSGRRQGDLVEGSFSEEDRAELAKLVAPKHLSQSRMDALRERFEEESQLRLPGFLLREVKDRLAQALRSRDRFDGIKGAAGLEEQDVWAPRSGVVMSVKYIDKPEKIDKQEELVRVALQDAQLLLETAAVSFVPIKSQNDEDMKRMQHIIFAMLSSYLQSSSLRLIQAVKARSGFEALRILCKEYEPKTAQRKLTMLFHLLMNPDFGETDEEFLVKWRQWKADIDAYESFVGKPFDTDLMSAVMLNFTPWELRRHRQFNAAYSYLQSKQFWTDLEEEHEAHDRGGHRPMEVDEIEATVQRLMKNQDAQSLEAIEEAKTNKDAGSSKDVGKDAGKEETSSRKGQCGNKGHHARDCRTKPWNYKINELETYQDEPGEDERPSWVLLMCADEDTSLQQLSAHRDELVATVDSGSPVLPGQRWFAAKSPHPLLADRKLKVWSAGGQRIRHYGHKLVDMELEGSIVQMDFDIMDVKRPIVSVMKMMKVGHRVVFETGNCHIRRPDGRAPPMQELGDACVLRGKVVEEGRRHLHMMPVEVEPRPIPQHQGPASREERERHELTHLPHAPWCQVCVKARAREDAHQQTIREETLKQPALTLRLLTAYLLDHGYGAATVVQTKGPELFAISWLLKWLDQLGLEEVMLRLEPEEALRAVAEKIRAMRQKKTLIQEAPVRSSQSVGGVSRYQRSLEAATPGDAIVTWMVRHAAWMLAMFAPWREGAVPYTRLCGAPYRGKVFDSKWLGGVWLGKTGATDEHLVAVDGRVKCFRSLGRLAVEDENRWQPKLIKMLTATPWDMAPAMVSQPSLLTKPTGVVMSARDFPPTPGCPACAKRGQACHGLKHNVRCRQGKQKWMASQLPGPVEVIPQAGQVPQFEETKEPQEEAEVDESRRRMWQKTTPPQAAGSSPAGGLVEKAPIPMDTTATSKRAAAETVQQAQDKKARLVQMLGLEDKLEHNDEMAYGDEGLIEGLPADKVMKGIEKELRGLADKGVMLTTQPEDIPDGARQISMRFVHKMAGEDVKSRIVVRDIKKSQPEEGELFASTPSLASFRLHFALSSLEMNLMLQECGRSEEFVEVLGDIGQAFVHANNDQDIYVWPPEEVRGVEVTIDGEKATLSPDVPWKLRKALYGYRKSPMLWQEHLARVVTERVKLQRSAIDTSTYFDADRKVRLFVHVGDLALGGPVREVNRVLKLMEETLTVKKVVRLEKPGGAGDLLGRRIVRTRKGFLAIGDSMIKEFHMQQAHVVTVPAVSCTDRQLKEATELPEHQGGEVSAVECAASGYRREGGQVIDIAHDRPDLQFAAKEVARAMAHSTSLDLTKLKRIVRYLKQYPMRTFVLELKGLPEALTVFVDSDWAGDRTTRRSTSGGIVMLGDVVLTTWSRTQASVSLSSAKAEYYAITSGAVEAMYVQNLLKEMHCDFPIKICADSSAAKAGAERHGVQRMKHMQIRLMFLKSLVKEGIFQMQKIGTAENPADMPTKALSQEKLQHCLQMLPGLARHEAEIGLLDVEVDTEEESNNV</sequence>
<dbReference type="EMBL" id="CAJNNW010036607">
    <property type="protein sequence ID" value="CAE8735976.1"/>
    <property type="molecule type" value="Genomic_DNA"/>
</dbReference>
<feature type="compositionally biased region" description="Low complexity" evidence="1">
    <location>
        <begin position="474"/>
        <end position="484"/>
    </location>
</feature>
<dbReference type="PANTHER" id="PTHR11439">
    <property type="entry name" value="GAG-POL-RELATED RETROTRANSPOSON"/>
    <property type="match status" value="1"/>
</dbReference>
<reference evidence="4" key="1">
    <citation type="submission" date="2021-02" db="EMBL/GenBank/DDBJ databases">
        <authorList>
            <person name="Dougan E. K."/>
            <person name="Rhodes N."/>
            <person name="Thang M."/>
            <person name="Chan C."/>
        </authorList>
    </citation>
    <scope>NUCLEOTIDE SEQUENCE</scope>
</reference>
<proteinExistence type="predicted"/>
<evidence type="ECO:0000259" key="2">
    <source>
        <dbReference type="Pfam" id="PF07727"/>
    </source>
</evidence>
<dbReference type="GO" id="GO:0016706">
    <property type="term" value="F:2-oxoglutarate-dependent dioxygenase activity"/>
    <property type="evidence" value="ECO:0007669"/>
    <property type="project" value="InterPro"/>
</dbReference>
<name>A0A813LR27_POLGL</name>
<evidence type="ECO:0000313" key="4">
    <source>
        <dbReference type="EMBL" id="CAE8735976.1"/>
    </source>
</evidence>
<dbReference type="Proteomes" id="UP000626109">
    <property type="component" value="Unassembled WGS sequence"/>
</dbReference>
<comment type="caution">
    <text evidence="4">The sequence shown here is derived from an EMBL/GenBank/DDBJ whole genome shotgun (WGS) entry which is preliminary data.</text>
</comment>
<feature type="region of interest" description="Disordered" evidence="1">
    <location>
        <begin position="1025"/>
        <end position="1064"/>
    </location>
</feature>
<organism evidence="4 5">
    <name type="scientific">Polarella glacialis</name>
    <name type="common">Dinoflagellate</name>
    <dbReference type="NCBI Taxonomy" id="89957"/>
    <lineage>
        <taxon>Eukaryota</taxon>
        <taxon>Sar</taxon>
        <taxon>Alveolata</taxon>
        <taxon>Dinophyceae</taxon>
        <taxon>Suessiales</taxon>
        <taxon>Suessiaceae</taxon>
        <taxon>Polarella</taxon>
    </lineage>
</organism>
<dbReference type="Gene3D" id="2.60.120.620">
    <property type="entry name" value="q2cbj1_9rhob like domain"/>
    <property type="match status" value="1"/>
</dbReference>
<evidence type="ECO:0000313" key="5">
    <source>
        <dbReference type="Proteomes" id="UP000626109"/>
    </source>
</evidence>
<dbReference type="InterPro" id="IPR019601">
    <property type="entry name" value="Oxoglutarate/Fe-dep_Oase_C"/>
</dbReference>